<proteinExistence type="predicted"/>
<accession>A0A3N7HID2</accession>
<gene>
    <name evidence="1" type="ORF">DZC73_25495</name>
</gene>
<sequence length="114" mass="12786">MLLIGTGARAELIEIDWDASGHFERAIDVAPGKFAELCGKLTKGQAIAWSFKGHEPLNFNIHYHEGKNVVFPAKQDKVASSDGELQVPVDQDYCWMWDNKTSAKSTLMVTLHRR</sequence>
<evidence type="ECO:0000313" key="2">
    <source>
        <dbReference type="Proteomes" id="UP000267464"/>
    </source>
</evidence>
<reference evidence="1 2" key="1">
    <citation type="submission" date="2018-08" db="EMBL/GenBank/DDBJ databases">
        <authorList>
            <person name="Khan S.A."/>
            <person name="Jeon C.O."/>
            <person name="Chun B.H."/>
            <person name="Jeong S.E."/>
        </authorList>
    </citation>
    <scope>NUCLEOTIDE SEQUENCE [LARGE SCALE GENOMIC DNA]</scope>
    <source>
        <strain evidence="1 2">S-16</strain>
    </source>
</reference>
<dbReference type="RefSeq" id="WP_124543212.1">
    <property type="nucleotide sequence ID" value="NZ_QUSW01000009.1"/>
</dbReference>
<name>A0A3N7HID2_9BURK</name>
<evidence type="ECO:0000313" key="1">
    <source>
        <dbReference type="EMBL" id="RQP21800.1"/>
    </source>
</evidence>
<dbReference type="OrthoDB" id="9154015at2"/>
<dbReference type="Proteomes" id="UP000267464">
    <property type="component" value="Unassembled WGS sequence"/>
</dbReference>
<organism evidence="1 2">
    <name type="scientific">Piscinibacter terrae</name>
    <dbReference type="NCBI Taxonomy" id="2496871"/>
    <lineage>
        <taxon>Bacteria</taxon>
        <taxon>Pseudomonadati</taxon>
        <taxon>Pseudomonadota</taxon>
        <taxon>Betaproteobacteria</taxon>
        <taxon>Burkholderiales</taxon>
        <taxon>Sphaerotilaceae</taxon>
        <taxon>Piscinibacter</taxon>
    </lineage>
</organism>
<keyword evidence="2" id="KW-1185">Reference proteome</keyword>
<dbReference type="EMBL" id="QUSW01000009">
    <property type="protein sequence ID" value="RQP21800.1"/>
    <property type="molecule type" value="Genomic_DNA"/>
</dbReference>
<comment type="caution">
    <text evidence="1">The sequence shown here is derived from an EMBL/GenBank/DDBJ whole genome shotgun (WGS) entry which is preliminary data.</text>
</comment>
<protein>
    <submittedName>
        <fullName evidence="1">Uncharacterized protein</fullName>
    </submittedName>
</protein>
<reference evidence="1 2" key="2">
    <citation type="submission" date="2018-12" db="EMBL/GenBank/DDBJ databases">
        <title>Rhizobacter gummiphilus sp. nov., a rubber-degrading bacterium isolated from the soil of a botanical garden in Japan.</title>
        <authorList>
            <person name="Shunsuke S.S."/>
        </authorList>
    </citation>
    <scope>NUCLEOTIDE SEQUENCE [LARGE SCALE GENOMIC DNA]</scope>
    <source>
        <strain evidence="1 2">S-16</strain>
    </source>
</reference>
<dbReference type="AlphaFoldDB" id="A0A3N7HID2"/>